<dbReference type="Proteomes" id="UP001358586">
    <property type="component" value="Chromosome 13"/>
</dbReference>
<gene>
    <name evidence="1" type="ORF">PVK06_047371</name>
</gene>
<evidence type="ECO:0000313" key="2">
    <source>
        <dbReference type="Proteomes" id="UP001358586"/>
    </source>
</evidence>
<keyword evidence="2" id="KW-1185">Reference proteome</keyword>
<organism evidence="1 2">
    <name type="scientific">Gossypium arboreum</name>
    <name type="common">Tree cotton</name>
    <name type="synonym">Gossypium nanking</name>
    <dbReference type="NCBI Taxonomy" id="29729"/>
    <lineage>
        <taxon>Eukaryota</taxon>
        <taxon>Viridiplantae</taxon>
        <taxon>Streptophyta</taxon>
        <taxon>Embryophyta</taxon>
        <taxon>Tracheophyta</taxon>
        <taxon>Spermatophyta</taxon>
        <taxon>Magnoliopsida</taxon>
        <taxon>eudicotyledons</taxon>
        <taxon>Gunneridae</taxon>
        <taxon>Pentapetalae</taxon>
        <taxon>rosids</taxon>
        <taxon>malvids</taxon>
        <taxon>Malvales</taxon>
        <taxon>Malvaceae</taxon>
        <taxon>Malvoideae</taxon>
        <taxon>Gossypium</taxon>
    </lineage>
</organism>
<accession>A0ABR0MD82</accession>
<name>A0ABR0MD82_GOSAR</name>
<evidence type="ECO:0000313" key="1">
    <source>
        <dbReference type="EMBL" id="KAK5771189.1"/>
    </source>
</evidence>
<dbReference type="EMBL" id="JARKNE010000013">
    <property type="protein sequence ID" value="KAK5771189.1"/>
    <property type="molecule type" value="Genomic_DNA"/>
</dbReference>
<comment type="caution">
    <text evidence="1">The sequence shown here is derived from an EMBL/GenBank/DDBJ whole genome shotgun (WGS) entry which is preliminary data.</text>
</comment>
<reference evidence="1 2" key="1">
    <citation type="submission" date="2023-03" db="EMBL/GenBank/DDBJ databases">
        <title>WGS of Gossypium arboreum.</title>
        <authorList>
            <person name="Yu D."/>
        </authorList>
    </citation>
    <scope>NUCLEOTIDE SEQUENCE [LARGE SCALE GENOMIC DNA]</scope>
    <source>
        <tissue evidence="1">Leaf</tissue>
    </source>
</reference>
<sequence length="167" mass="17701">MCRQLASALSAGDYVMGCDLEKDKIDGALGLADPNTNASFKKDIISSKVLATPSIGLRIQGLSGPFKMSPKSTDFNVIQKMTNLGTVVSSPSPLSGNTGDTSPKEVPPFLKIGTYNSGLSLDNSCISPIVYRFEAANQQAKGTSVTPLEKLDVTILNPKFHSAIKNH</sequence>
<protein>
    <submittedName>
        <fullName evidence="1">Uncharacterized protein</fullName>
    </submittedName>
</protein>
<proteinExistence type="predicted"/>